<dbReference type="GO" id="GO:0000166">
    <property type="term" value="F:nucleotide binding"/>
    <property type="evidence" value="ECO:0007669"/>
    <property type="project" value="UniProtKB-KW"/>
</dbReference>
<evidence type="ECO:0000256" key="3">
    <source>
        <dbReference type="ARBA" id="ARBA00022722"/>
    </source>
</evidence>
<dbReference type="KEGG" id="asag:FGM00_19695"/>
<dbReference type="AlphaFoldDB" id="A0A5B7SYE8"/>
<sequence>MSGKEFADSNVTYDACILNFINIGEQVKSLTETFLEKHHHIPFRKIIGLRNLTAHSYEGLEPLLLFQSVQNDIPVLLDQISEIIKLEKFD</sequence>
<name>A0A5B7SYE8_9FLAO</name>
<dbReference type="PANTHER" id="PTHR34139:SF1">
    <property type="entry name" value="RNASE MJ1380-RELATED"/>
    <property type="match status" value="1"/>
</dbReference>
<dbReference type="InterPro" id="IPR051813">
    <property type="entry name" value="HepT_RNase_toxin"/>
</dbReference>
<gene>
    <name evidence="6" type="ORF">FGM00_19695</name>
</gene>
<dbReference type="GO" id="GO:0016787">
    <property type="term" value="F:hydrolase activity"/>
    <property type="evidence" value="ECO:0007669"/>
    <property type="project" value="UniProtKB-KW"/>
</dbReference>
<dbReference type="Proteomes" id="UP000310017">
    <property type="component" value="Chromosome"/>
</dbReference>
<dbReference type="PANTHER" id="PTHR34139">
    <property type="entry name" value="UPF0331 PROTEIN MJ0127"/>
    <property type="match status" value="1"/>
</dbReference>
<dbReference type="Pfam" id="PF01934">
    <property type="entry name" value="HepT-like"/>
    <property type="match status" value="1"/>
</dbReference>
<organism evidence="6 7">
    <name type="scientific">Aggregatimonas sangjinii</name>
    <dbReference type="NCBI Taxonomy" id="2583587"/>
    <lineage>
        <taxon>Bacteria</taxon>
        <taxon>Pseudomonadati</taxon>
        <taxon>Bacteroidota</taxon>
        <taxon>Flavobacteriia</taxon>
        <taxon>Flavobacteriales</taxon>
        <taxon>Flavobacteriaceae</taxon>
        <taxon>Aggregatimonas</taxon>
    </lineage>
</organism>
<proteinExistence type="predicted"/>
<keyword evidence="1" id="KW-0597">Phosphoprotein</keyword>
<accession>A0A5B7SYE8</accession>
<keyword evidence="2" id="KW-1277">Toxin-antitoxin system</keyword>
<keyword evidence="4" id="KW-0547">Nucleotide-binding</keyword>
<dbReference type="EMBL" id="CP040710">
    <property type="protein sequence ID" value="QCX02229.1"/>
    <property type="molecule type" value="Genomic_DNA"/>
</dbReference>
<dbReference type="GO" id="GO:0004540">
    <property type="term" value="F:RNA nuclease activity"/>
    <property type="evidence" value="ECO:0007669"/>
    <property type="project" value="InterPro"/>
</dbReference>
<evidence type="ECO:0000256" key="2">
    <source>
        <dbReference type="ARBA" id="ARBA00022649"/>
    </source>
</evidence>
<evidence type="ECO:0000256" key="1">
    <source>
        <dbReference type="ARBA" id="ARBA00022553"/>
    </source>
</evidence>
<evidence type="ECO:0000313" key="6">
    <source>
        <dbReference type="EMBL" id="QCX02229.1"/>
    </source>
</evidence>
<evidence type="ECO:0000313" key="7">
    <source>
        <dbReference type="Proteomes" id="UP000310017"/>
    </source>
</evidence>
<keyword evidence="5" id="KW-0378">Hydrolase</keyword>
<keyword evidence="7" id="KW-1185">Reference proteome</keyword>
<evidence type="ECO:0000256" key="5">
    <source>
        <dbReference type="ARBA" id="ARBA00022801"/>
    </source>
</evidence>
<dbReference type="GO" id="GO:0110001">
    <property type="term" value="C:toxin-antitoxin complex"/>
    <property type="evidence" value="ECO:0007669"/>
    <property type="project" value="InterPro"/>
</dbReference>
<evidence type="ECO:0000256" key="4">
    <source>
        <dbReference type="ARBA" id="ARBA00022741"/>
    </source>
</evidence>
<keyword evidence="3" id="KW-0540">Nuclease</keyword>
<dbReference type="OrthoDB" id="955324at2"/>
<dbReference type="InterPro" id="IPR008201">
    <property type="entry name" value="HepT-like"/>
</dbReference>
<protein>
    <submittedName>
        <fullName evidence="6">DUF86 domain-containing protein</fullName>
    </submittedName>
</protein>
<reference evidence="6 7" key="1">
    <citation type="submission" date="2019-05" db="EMBL/GenBank/DDBJ databases">
        <title>Genome sequencing of F202Z8.</title>
        <authorList>
            <person name="Kwon Y.M."/>
        </authorList>
    </citation>
    <scope>NUCLEOTIDE SEQUENCE [LARGE SCALE GENOMIC DNA]</scope>
    <source>
        <strain evidence="6 7">F202Z8</strain>
    </source>
</reference>